<feature type="compositionally biased region" description="Basic and acidic residues" evidence="2">
    <location>
        <begin position="910"/>
        <end position="921"/>
    </location>
</feature>
<feature type="region of interest" description="Disordered" evidence="2">
    <location>
        <begin position="507"/>
        <end position="547"/>
    </location>
</feature>
<organism evidence="3 4">
    <name type="scientific">Branchiostoma lanceolatum</name>
    <name type="common">Common lancelet</name>
    <name type="synonym">Amphioxus lanceolatum</name>
    <dbReference type="NCBI Taxonomy" id="7740"/>
    <lineage>
        <taxon>Eukaryota</taxon>
        <taxon>Metazoa</taxon>
        <taxon>Chordata</taxon>
        <taxon>Cephalochordata</taxon>
        <taxon>Leptocardii</taxon>
        <taxon>Amphioxiformes</taxon>
        <taxon>Branchiostomatidae</taxon>
        <taxon>Branchiostoma</taxon>
    </lineage>
</organism>
<gene>
    <name evidence="3" type="primary">Hypp4441</name>
    <name evidence="3" type="ORF">BLAG_LOCUS22980</name>
</gene>
<accession>A0A8K0EY62</accession>
<evidence type="ECO:0000313" key="4">
    <source>
        <dbReference type="Proteomes" id="UP000838412"/>
    </source>
</evidence>
<feature type="region of interest" description="Disordered" evidence="2">
    <location>
        <begin position="699"/>
        <end position="745"/>
    </location>
</feature>
<evidence type="ECO:0000313" key="3">
    <source>
        <dbReference type="EMBL" id="CAH1270800.1"/>
    </source>
</evidence>
<dbReference type="PANTHER" id="PTHR47236">
    <property type="entry name" value="GENE, 32742-RELATED-RELATED"/>
    <property type="match status" value="1"/>
</dbReference>
<feature type="coiled-coil region" evidence="1">
    <location>
        <begin position="333"/>
        <end position="360"/>
    </location>
</feature>
<keyword evidence="4" id="KW-1185">Reference proteome</keyword>
<feature type="compositionally biased region" description="Polar residues" evidence="2">
    <location>
        <begin position="507"/>
        <end position="516"/>
    </location>
</feature>
<feature type="compositionally biased region" description="Basic and acidic residues" evidence="2">
    <location>
        <begin position="720"/>
        <end position="738"/>
    </location>
</feature>
<dbReference type="PANTHER" id="PTHR47236:SF4">
    <property type="entry name" value="GENE 9195-RELATED"/>
    <property type="match status" value="1"/>
</dbReference>
<proteinExistence type="predicted"/>
<keyword evidence="1" id="KW-0175">Coiled coil</keyword>
<sequence length="969" mass="109115">MNPDAEATVLQRYRQAKSRLQGSHEPGCGGHSAAAIPAGQGAMNPDAEATVLQRYRQAKSRLQAELQDQILSRSENLDEEHSSLEYVREKAELLGLEAKNVLTGAVVVAGDYDATISGVYGDDLTSPASSRELIPLLKQLIAMLESGGQFQLSVEGGQLFSTGTGAAATQTATTAHRGLAPLQFAGPSISIGEVETIEGLSTVVPTQPTAGVVQTQLLSHAVPGTAGTAGMATTITQQKQQPELSEEELREKSRTLLERFTREAVQLEDELRAEEIAAINQVIQQVEQEKEKAIQQVQAELKERLRRCSTDEEREQAMLESAQKIQKINEQFESEKQKRLKKVRKELREERVRRKRALLQKQRAEALEAGVDVDETVPAISLPSDDELDQDLMLLGKQQEQLIAELNKAFAEELAREQEEINSGRKAQLDAEMEERIRALNRQMGRSDAETDKLLEDMKKIYFHEALMLNTLDLNTLDLNTLDPNALDLNTFDLTTLDPDPAIPLQQSAAQRGQKSNMKDRMRQRQRQRRTRSRADGPEIPEGVEQGSEEERLILEAHQAQQDADDQKEEEALMAVIDELDAEDQRRKHMETLDDMLSNSELTEEEKAQVVARYMQQAGLVERRFQDSLDEQKDKLQAKLAARKRHREELAKEAAVANELDTISKAQDPLKDADKAARGLAEASDAIDQIREKTGADAAAGQAVEALHQQQVSEQAALETRQRQEDREAGRQLDRELENSSVAVETQMEEQKKLLLDQQKAQFERDLVLKKKEQNLTEDQVKQMLAAHAQEIEKVTENMDKEKERQKNTLAKKLEERKRQKAAQLAEKHQAEMGQVLMQQQQDRENLATQQLLDHEKSTLVDSIQGQDGKKAENIIYRVLKQRHLKETVRLDEQQRREAEAAKAAARAQAAERRGQEKDRLVSQQEQVGGAVSCYIHGGKQRQQRQWHEHRPQRGGGRRGTGWCPNRNR</sequence>
<dbReference type="OrthoDB" id="6104470at2759"/>
<name>A0A8K0EY62_BRALA</name>
<feature type="coiled-coil region" evidence="1">
    <location>
        <begin position="250"/>
        <end position="307"/>
    </location>
</feature>
<dbReference type="EMBL" id="OV696692">
    <property type="protein sequence ID" value="CAH1270800.1"/>
    <property type="molecule type" value="Genomic_DNA"/>
</dbReference>
<feature type="coiled-coil region" evidence="1">
    <location>
        <begin position="629"/>
        <end position="693"/>
    </location>
</feature>
<reference evidence="3" key="1">
    <citation type="submission" date="2022-01" db="EMBL/GenBank/DDBJ databases">
        <authorList>
            <person name="Braso-Vives M."/>
        </authorList>
    </citation>
    <scope>NUCLEOTIDE SEQUENCE</scope>
</reference>
<dbReference type="Proteomes" id="UP000838412">
    <property type="component" value="Chromosome 7"/>
</dbReference>
<feature type="region of interest" description="Disordered" evidence="2">
    <location>
        <begin position="903"/>
        <end position="969"/>
    </location>
</feature>
<protein>
    <submittedName>
        <fullName evidence="3">Hypp4441 protein</fullName>
    </submittedName>
</protein>
<evidence type="ECO:0000256" key="1">
    <source>
        <dbReference type="SAM" id="Coils"/>
    </source>
</evidence>
<feature type="coiled-coil region" evidence="1">
    <location>
        <begin position="778"/>
        <end position="832"/>
    </location>
</feature>
<evidence type="ECO:0000256" key="2">
    <source>
        <dbReference type="SAM" id="MobiDB-lite"/>
    </source>
</evidence>
<dbReference type="AlphaFoldDB" id="A0A8K0EY62"/>